<dbReference type="CDD" id="cd09274">
    <property type="entry name" value="RNase_HI_RT_Ty3"/>
    <property type="match status" value="1"/>
</dbReference>
<protein>
    <recommendedName>
        <fullName evidence="1">RNA-directed DNA polymerase</fullName>
        <ecNumber evidence="1">2.7.7.49</ecNumber>
    </recommendedName>
</protein>
<evidence type="ECO:0000256" key="4">
    <source>
        <dbReference type="ARBA" id="ARBA00022722"/>
    </source>
</evidence>
<dbReference type="EC" id="2.7.7.49" evidence="1"/>
<dbReference type="GO" id="GO:0003964">
    <property type="term" value="F:RNA-directed DNA polymerase activity"/>
    <property type="evidence" value="ECO:0007669"/>
    <property type="project" value="UniProtKB-KW"/>
</dbReference>
<evidence type="ECO:0000256" key="2">
    <source>
        <dbReference type="ARBA" id="ARBA00022679"/>
    </source>
</evidence>
<feature type="domain" description="Integrase catalytic" evidence="10">
    <location>
        <begin position="948"/>
        <end position="1107"/>
    </location>
</feature>
<accession>A0A818P609</accession>
<evidence type="ECO:0000256" key="1">
    <source>
        <dbReference type="ARBA" id="ARBA00012493"/>
    </source>
</evidence>
<dbReference type="InterPro" id="IPR041373">
    <property type="entry name" value="RT_RNaseH"/>
</dbReference>
<keyword evidence="6" id="KW-0378">Hydrolase</keyword>
<dbReference type="InterPro" id="IPR012337">
    <property type="entry name" value="RNaseH-like_sf"/>
</dbReference>
<dbReference type="EMBL" id="CAJNYU010002970">
    <property type="protein sequence ID" value="CAF3615972.1"/>
    <property type="molecule type" value="Genomic_DNA"/>
</dbReference>
<dbReference type="Gene3D" id="3.30.70.270">
    <property type="match status" value="2"/>
</dbReference>
<evidence type="ECO:0000259" key="9">
    <source>
        <dbReference type="PROSITE" id="PS50878"/>
    </source>
</evidence>
<keyword evidence="5" id="KW-0255">Endonuclease</keyword>
<sequence>MPNFRYIDTTAASFVLADGVIPLESNGSVELSMQFGNELIHFRAFVINKLCVDLIIGMNFLIIFNANIDVKSQHLSLEISGRRTSTRLDDHFRRPLIPLHARQSTFVPPHSTVAILVSTPISSLSAYFIPTSNFIEHPYLSSTQKLVTIHHHHSRLLVTNSSNVQQNIPEFFCFGYLLSNQAKEPNFFNQIALLCRRYNEKKNQPTSSPTFTHPQLPQRIFNDSTRLYRPISSINQVTPNTLPSYYSSQFLETRHLLTNHLLDQQEKSRLSTLLAQFSQLFDNSRHNISNIVVENVFNTVPHTPPSFRPHRNPHHREETQRLIEEFLEAGIIQESNSPYAAPAFIVPRKDNRPGRLVVDYRALNKITVPDASPLPHTEDLLQELGEGYKYFSRLDLKSGYHQFRLPPADRPKTAFVVSQGHYEFRVLSMGPQNAPAAFQKIMSKLMQPCRAFCHAFLDDIIICSKSFAEHIHHLKSVFETLAKDKLVLNASKCELAVQRVVVLGHQVSETSIEPTPNAIQAILDLQEPRTLKETNKFLGGIAYYRKFVPNFSHIAASIHKVSNLTKDRRHLFKWTVEQSNAFHALKRLLTTAPLFLHFPVDGFPLHLATDASGIATGGVLFQNVNGQRHNLFYHSKVLSPVEQKYSVPEREALAIFHCLQRMRTLVLGRTVYIHTDHCPICGMLQKPVNNRRIERVANLIQEYHIAEMKHIDGKSNCLADYLSRPADDPLFDIDYGLESKLPCSSSSHLHTPHQPSVNIVAPMILRPRRKLPTLGVSDLDKVDDRSDASSCSSEDSVTTCSPIITTTPSPNLFDPSQLSHEQAQDSNIRSIISQLNHNVPCDSTLSSSFIMKNGILHKLIALTPKSKLRLSVPYLPSSMVRSLLTAIHDDPFQGGHFSVDKMLSKIRPRYWWSHMKQDVQRHVQACVPCQQYNYSRQKKPGHLQPIPPVATPFSIIGMDFCGPFVESPRENKYVLVVTDLFTHFVTAIPLPTNTAEITALTLFRHIFCRFGVCFTLITDQGTHFNNNLMRALQHLLGYNHILSTPYHPQTNGVVERFNASMVVQVSKLQQNHHNNWDDYLDAVVFAYNSSKHRTTQYSPFELLFGRSPKLPIDSPPRYFHFDRPNTYFVHLQKILQVYHQHAKFNIVNQQSYHKRYYDQNRPDPHYNVGDRVFTRIFAARGKLDPRYSAEPKIIVQTNHPTYIVKHEPSGFEYRYHVSDLRPATLAYVDNDSI</sequence>
<dbReference type="PANTHER" id="PTHR37984:SF5">
    <property type="entry name" value="PROTEIN NYNRIN-LIKE"/>
    <property type="match status" value="1"/>
</dbReference>
<reference evidence="11" key="1">
    <citation type="submission" date="2021-02" db="EMBL/GenBank/DDBJ databases">
        <authorList>
            <person name="Nowell W R."/>
        </authorList>
    </citation>
    <scope>NUCLEOTIDE SEQUENCE</scope>
</reference>
<dbReference type="Gene3D" id="1.10.340.70">
    <property type="match status" value="1"/>
</dbReference>
<feature type="compositionally biased region" description="Basic and acidic residues" evidence="8">
    <location>
        <begin position="778"/>
        <end position="787"/>
    </location>
</feature>
<keyword evidence="7" id="KW-0695">RNA-directed DNA polymerase</keyword>
<dbReference type="InterPro" id="IPR036397">
    <property type="entry name" value="RNaseH_sf"/>
</dbReference>
<comment type="caution">
    <text evidence="11">The sequence shown here is derived from an EMBL/GenBank/DDBJ whole genome shotgun (WGS) entry which is preliminary data.</text>
</comment>
<dbReference type="GO" id="GO:0003676">
    <property type="term" value="F:nucleic acid binding"/>
    <property type="evidence" value="ECO:0007669"/>
    <property type="project" value="InterPro"/>
</dbReference>
<evidence type="ECO:0000313" key="12">
    <source>
        <dbReference type="EMBL" id="CAF4400018.1"/>
    </source>
</evidence>
<dbReference type="GO" id="GO:0015074">
    <property type="term" value="P:DNA integration"/>
    <property type="evidence" value="ECO:0007669"/>
    <property type="project" value="InterPro"/>
</dbReference>
<dbReference type="FunFam" id="3.30.70.270:FF:000020">
    <property type="entry name" value="Transposon Tf2-6 polyprotein-like Protein"/>
    <property type="match status" value="1"/>
</dbReference>
<dbReference type="Pfam" id="PF00078">
    <property type="entry name" value="RVT_1"/>
    <property type="match status" value="1"/>
</dbReference>
<dbReference type="InterPro" id="IPR043128">
    <property type="entry name" value="Rev_trsase/Diguanyl_cyclase"/>
</dbReference>
<dbReference type="FunFam" id="1.10.340.70:FF:000001">
    <property type="entry name" value="Retrovirus-related Pol polyprotein from transposon gypsy-like Protein"/>
    <property type="match status" value="1"/>
</dbReference>
<evidence type="ECO:0000256" key="6">
    <source>
        <dbReference type="ARBA" id="ARBA00022801"/>
    </source>
</evidence>
<evidence type="ECO:0000256" key="7">
    <source>
        <dbReference type="ARBA" id="ARBA00022918"/>
    </source>
</evidence>
<dbReference type="AlphaFoldDB" id="A0A818P609"/>
<dbReference type="InterPro" id="IPR043502">
    <property type="entry name" value="DNA/RNA_pol_sf"/>
</dbReference>
<dbReference type="SUPFAM" id="SSF56672">
    <property type="entry name" value="DNA/RNA polymerases"/>
    <property type="match status" value="1"/>
</dbReference>
<dbReference type="FunFam" id="3.30.420.10:FF:000032">
    <property type="entry name" value="Retrovirus-related Pol polyprotein from transposon 297-like Protein"/>
    <property type="match status" value="1"/>
</dbReference>
<dbReference type="SUPFAM" id="SSF53098">
    <property type="entry name" value="Ribonuclease H-like"/>
    <property type="match status" value="1"/>
</dbReference>
<evidence type="ECO:0000313" key="13">
    <source>
        <dbReference type="Proteomes" id="UP000663869"/>
    </source>
</evidence>
<keyword evidence="3" id="KW-0548">Nucleotidyltransferase</keyword>
<feature type="compositionally biased region" description="Low complexity" evidence="8">
    <location>
        <begin position="788"/>
        <end position="800"/>
    </location>
</feature>
<dbReference type="Proteomes" id="UP000663869">
    <property type="component" value="Unassembled WGS sequence"/>
</dbReference>
<dbReference type="GO" id="GO:0016787">
    <property type="term" value="F:hydrolase activity"/>
    <property type="evidence" value="ECO:0007669"/>
    <property type="project" value="UniProtKB-KW"/>
</dbReference>
<keyword evidence="2" id="KW-0808">Transferase</keyword>
<evidence type="ECO:0000313" key="11">
    <source>
        <dbReference type="EMBL" id="CAF3615972.1"/>
    </source>
</evidence>
<dbReference type="InterPro" id="IPR000477">
    <property type="entry name" value="RT_dom"/>
</dbReference>
<evidence type="ECO:0000256" key="5">
    <source>
        <dbReference type="ARBA" id="ARBA00022759"/>
    </source>
</evidence>
<dbReference type="InterPro" id="IPR001584">
    <property type="entry name" value="Integrase_cat-core"/>
</dbReference>
<dbReference type="Gene3D" id="2.40.70.10">
    <property type="entry name" value="Acid Proteases"/>
    <property type="match status" value="1"/>
</dbReference>
<dbReference type="InterPro" id="IPR050951">
    <property type="entry name" value="Retrovirus_Pol_polyprotein"/>
</dbReference>
<evidence type="ECO:0000256" key="3">
    <source>
        <dbReference type="ARBA" id="ARBA00022695"/>
    </source>
</evidence>
<name>A0A818P609_9BILA</name>
<evidence type="ECO:0000259" key="10">
    <source>
        <dbReference type="PROSITE" id="PS50994"/>
    </source>
</evidence>
<dbReference type="GO" id="GO:0004519">
    <property type="term" value="F:endonuclease activity"/>
    <property type="evidence" value="ECO:0007669"/>
    <property type="project" value="UniProtKB-KW"/>
</dbReference>
<keyword evidence="4" id="KW-0540">Nuclease</keyword>
<dbReference type="Gene3D" id="3.10.10.10">
    <property type="entry name" value="HIV Type 1 Reverse Transcriptase, subunit A, domain 1"/>
    <property type="match status" value="1"/>
</dbReference>
<dbReference type="Proteomes" id="UP000663862">
    <property type="component" value="Unassembled WGS sequence"/>
</dbReference>
<dbReference type="InterPro" id="IPR041588">
    <property type="entry name" value="Integrase_H2C2"/>
</dbReference>
<feature type="region of interest" description="Disordered" evidence="8">
    <location>
        <begin position="776"/>
        <end position="800"/>
    </location>
</feature>
<dbReference type="InterPro" id="IPR021109">
    <property type="entry name" value="Peptidase_aspartic_dom_sf"/>
</dbReference>
<dbReference type="EMBL" id="CAJOBQ010000672">
    <property type="protein sequence ID" value="CAF4400018.1"/>
    <property type="molecule type" value="Genomic_DNA"/>
</dbReference>
<dbReference type="Gene3D" id="3.30.420.10">
    <property type="entry name" value="Ribonuclease H-like superfamily/Ribonuclease H"/>
    <property type="match status" value="1"/>
</dbReference>
<dbReference type="Gene3D" id="3.10.20.370">
    <property type="match status" value="1"/>
</dbReference>
<gene>
    <name evidence="11" type="ORF">FME351_LOCUS22683</name>
    <name evidence="12" type="ORF">TSG867_LOCUS12922</name>
</gene>
<feature type="domain" description="Reverse transcriptase" evidence="9">
    <location>
        <begin position="327"/>
        <end position="507"/>
    </location>
</feature>
<dbReference type="PROSITE" id="PS50878">
    <property type="entry name" value="RT_POL"/>
    <property type="match status" value="1"/>
</dbReference>
<dbReference type="Pfam" id="PF17917">
    <property type="entry name" value="RT_RNaseH"/>
    <property type="match status" value="1"/>
</dbReference>
<dbReference type="Pfam" id="PF17921">
    <property type="entry name" value="Integrase_H2C2"/>
    <property type="match status" value="1"/>
</dbReference>
<dbReference type="Pfam" id="PF00665">
    <property type="entry name" value="rve"/>
    <property type="match status" value="1"/>
</dbReference>
<dbReference type="PROSITE" id="PS50994">
    <property type="entry name" value="INTEGRASE"/>
    <property type="match status" value="1"/>
</dbReference>
<evidence type="ECO:0000256" key="8">
    <source>
        <dbReference type="SAM" id="MobiDB-lite"/>
    </source>
</evidence>
<dbReference type="PANTHER" id="PTHR37984">
    <property type="entry name" value="PROTEIN CBG26694"/>
    <property type="match status" value="1"/>
</dbReference>
<proteinExistence type="predicted"/>
<organism evidence="11 13">
    <name type="scientific">Rotaria socialis</name>
    <dbReference type="NCBI Taxonomy" id="392032"/>
    <lineage>
        <taxon>Eukaryota</taxon>
        <taxon>Metazoa</taxon>
        <taxon>Spiralia</taxon>
        <taxon>Gnathifera</taxon>
        <taxon>Rotifera</taxon>
        <taxon>Eurotatoria</taxon>
        <taxon>Bdelloidea</taxon>
        <taxon>Philodinida</taxon>
        <taxon>Philodinidae</taxon>
        <taxon>Rotaria</taxon>
    </lineage>
</organism>
<dbReference type="CDD" id="cd01647">
    <property type="entry name" value="RT_LTR"/>
    <property type="match status" value="1"/>
</dbReference>